<evidence type="ECO:0000313" key="2">
    <source>
        <dbReference type="Proteomes" id="UP000092600"/>
    </source>
</evidence>
<comment type="caution">
    <text evidence="1">The sequence shown here is derived from an EMBL/GenBank/DDBJ whole genome shotgun (WGS) entry which is preliminary data.</text>
</comment>
<evidence type="ECO:0000313" key="1">
    <source>
        <dbReference type="EMBL" id="OAY65128.1"/>
    </source>
</evidence>
<sequence length="308" mass="34943">MAARRSDGRAVQSRPQPVMVGIVRETCNTQVTPIRVYTYRWCGDTTLQSSFPELINIVHELLYNRGATNFQVLESVCFHNIYQRLGRGQEFEASFFEPTAMVLLRQHQRSGRRAHGNVPTQPIFADQPQPLQPVPICGSKEMLKHRGRRLLRQLLQLQRQRIRIDEVQQSPEGESLHIVDLYALRAPLLHGAEELCPEHRRPSGEQQPGQLNVRCSNPSVSITAASVPGEAMKLRQAAFSRPHRCCSAKANVFATVFTRMFRHNLLTSASRARIDLRQREGAEPSNWRRTPSSSSVALPYTRAGYLSR</sequence>
<dbReference type="Proteomes" id="UP000092600">
    <property type="component" value="Unassembled WGS sequence"/>
</dbReference>
<dbReference type="AlphaFoldDB" id="A0A199UK76"/>
<proteinExistence type="predicted"/>
<name>A0A199UK76_ANACO</name>
<dbReference type="EMBL" id="LSRQ01007243">
    <property type="protein sequence ID" value="OAY65128.1"/>
    <property type="molecule type" value="Genomic_DNA"/>
</dbReference>
<protein>
    <submittedName>
        <fullName evidence="1">Uncharacterized protein</fullName>
    </submittedName>
</protein>
<gene>
    <name evidence="1" type="ORF">ACMD2_17416</name>
</gene>
<organism evidence="1 2">
    <name type="scientific">Ananas comosus</name>
    <name type="common">Pineapple</name>
    <name type="synonym">Ananas ananas</name>
    <dbReference type="NCBI Taxonomy" id="4615"/>
    <lineage>
        <taxon>Eukaryota</taxon>
        <taxon>Viridiplantae</taxon>
        <taxon>Streptophyta</taxon>
        <taxon>Embryophyta</taxon>
        <taxon>Tracheophyta</taxon>
        <taxon>Spermatophyta</taxon>
        <taxon>Magnoliopsida</taxon>
        <taxon>Liliopsida</taxon>
        <taxon>Poales</taxon>
        <taxon>Bromeliaceae</taxon>
        <taxon>Bromelioideae</taxon>
        <taxon>Ananas</taxon>
    </lineage>
</organism>
<reference evidence="1 2" key="1">
    <citation type="journal article" date="2016" name="DNA Res.">
        <title>The draft genome of MD-2 pineapple using hybrid error correction of long reads.</title>
        <authorList>
            <person name="Redwan R.M."/>
            <person name="Saidin A."/>
            <person name="Kumar S.V."/>
        </authorList>
    </citation>
    <scope>NUCLEOTIDE SEQUENCE [LARGE SCALE GENOMIC DNA]</scope>
    <source>
        <strain evidence="2">cv. MD2</strain>
        <tissue evidence="1">Leaf</tissue>
    </source>
</reference>
<accession>A0A199UK76</accession>